<evidence type="ECO:0000256" key="1">
    <source>
        <dbReference type="SAM" id="MobiDB-lite"/>
    </source>
</evidence>
<proteinExistence type="predicted"/>
<accession>A0A6C0EU21</accession>
<dbReference type="AlphaFoldDB" id="A0A6C0EU21"/>
<evidence type="ECO:0000313" key="2">
    <source>
        <dbReference type="EMBL" id="QHT32684.1"/>
    </source>
</evidence>
<protein>
    <submittedName>
        <fullName evidence="2">Uncharacterized protein</fullName>
    </submittedName>
</protein>
<feature type="region of interest" description="Disordered" evidence="1">
    <location>
        <begin position="1"/>
        <end position="25"/>
    </location>
</feature>
<dbReference type="Pfam" id="PF19174">
    <property type="entry name" value="DUF5856"/>
    <property type="match status" value="1"/>
</dbReference>
<feature type="compositionally biased region" description="Basic residues" evidence="1">
    <location>
        <begin position="1"/>
        <end position="15"/>
    </location>
</feature>
<feature type="compositionally biased region" description="Polar residues" evidence="1">
    <location>
        <begin position="16"/>
        <end position="25"/>
    </location>
</feature>
<sequence length="155" mass="18048">MTKTRKMRSLHKSTRKNNSIGTSSSSMKHLEQEIVVKFLQILNMVKLYHWKTYSYATHKATDELYSKLNDHTDSFVEVLLGKHGDRVNLMHTKSITIKDFNSVSDFKREMVNFKGFLVGLNSNKAMKSMTNSDLYNIRDEILGDVNQFLYLLTFK</sequence>
<dbReference type="InterPro" id="IPR043876">
    <property type="entry name" value="DUF5856"/>
</dbReference>
<dbReference type="EMBL" id="MN738946">
    <property type="protein sequence ID" value="QHT32684.1"/>
    <property type="molecule type" value="Genomic_DNA"/>
</dbReference>
<reference evidence="2" key="1">
    <citation type="journal article" date="2020" name="Nature">
        <title>Giant virus diversity and host interactions through global metagenomics.</title>
        <authorList>
            <person name="Schulz F."/>
            <person name="Roux S."/>
            <person name="Paez-Espino D."/>
            <person name="Jungbluth S."/>
            <person name="Walsh D.A."/>
            <person name="Denef V.J."/>
            <person name="McMahon K.D."/>
            <person name="Konstantinidis K.T."/>
            <person name="Eloe-Fadrosh E.A."/>
            <person name="Kyrpides N.C."/>
            <person name="Woyke T."/>
        </authorList>
    </citation>
    <scope>NUCLEOTIDE SEQUENCE</scope>
    <source>
        <strain evidence="2">GVMAG-M-3300009161-30</strain>
    </source>
</reference>
<organism evidence="2">
    <name type="scientific">viral metagenome</name>
    <dbReference type="NCBI Taxonomy" id="1070528"/>
    <lineage>
        <taxon>unclassified sequences</taxon>
        <taxon>metagenomes</taxon>
        <taxon>organismal metagenomes</taxon>
    </lineage>
</organism>
<name>A0A6C0EU21_9ZZZZ</name>